<evidence type="ECO:0000313" key="2">
    <source>
        <dbReference type="EMBL" id="KAF2582247.1"/>
    </source>
</evidence>
<gene>
    <name evidence="2" type="ORF">F2Q68_00004363</name>
</gene>
<evidence type="ECO:0000313" key="3">
    <source>
        <dbReference type="Proteomes" id="UP000712281"/>
    </source>
</evidence>
<organism evidence="2 3">
    <name type="scientific">Brassica cretica</name>
    <name type="common">Mustard</name>
    <dbReference type="NCBI Taxonomy" id="69181"/>
    <lineage>
        <taxon>Eukaryota</taxon>
        <taxon>Viridiplantae</taxon>
        <taxon>Streptophyta</taxon>
        <taxon>Embryophyta</taxon>
        <taxon>Tracheophyta</taxon>
        <taxon>Spermatophyta</taxon>
        <taxon>Magnoliopsida</taxon>
        <taxon>eudicotyledons</taxon>
        <taxon>Gunneridae</taxon>
        <taxon>Pentapetalae</taxon>
        <taxon>rosids</taxon>
        <taxon>malvids</taxon>
        <taxon>Brassicales</taxon>
        <taxon>Brassicaceae</taxon>
        <taxon>Brassiceae</taxon>
        <taxon>Brassica</taxon>
    </lineage>
</organism>
<proteinExistence type="predicted"/>
<feature type="region of interest" description="Disordered" evidence="1">
    <location>
        <begin position="1"/>
        <end position="42"/>
    </location>
</feature>
<dbReference type="AlphaFoldDB" id="A0A8S9JLH4"/>
<accession>A0A8S9JLH4</accession>
<protein>
    <submittedName>
        <fullName evidence="2">Uncharacterized protein</fullName>
    </submittedName>
</protein>
<dbReference type="EMBL" id="QGKW02001660">
    <property type="protein sequence ID" value="KAF2582247.1"/>
    <property type="molecule type" value="Genomic_DNA"/>
</dbReference>
<evidence type="ECO:0000256" key="1">
    <source>
        <dbReference type="SAM" id="MobiDB-lite"/>
    </source>
</evidence>
<reference evidence="2" key="1">
    <citation type="submission" date="2019-12" db="EMBL/GenBank/DDBJ databases">
        <title>Genome sequencing and annotation of Brassica cretica.</title>
        <authorList>
            <person name="Studholme D.J."/>
            <person name="Sarris P.F."/>
        </authorList>
    </citation>
    <scope>NUCLEOTIDE SEQUENCE</scope>
    <source>
        <strain evidence="2">PFS-001/15</strain>
        <tissue evidence="2">Leaf</tissue>
    </source>
</reference>
<feature type="compositionally biased region" description="Acidic residues" evidence="1">
    <location>
        <begin position="1"/>
        <end position="10"/>
    </location>
</feature>
<sequence length="92" mass="10446">MEEEEDDDDLGTNNAQRSLYSVDGSSEEMHNPSDTIGLKEQATSTLKRKMWLSDTTDQTSMFNKREKGNILQHGNATTGTMLRRRSKFFGID</sequence>
<dbReference type="Proteomes" id="UP000712281">
    <property type="component" value="Unassembled WGS sequence"/>
</dbReference>
<name>A0A8S9JLH4_BRACR</name>
<comment type="caution">
    <text evidence="2">The sequence shown here is derived from an EMBL/GenBank/DDBJ whole genome shotgun (WGS) entry which is preliminary data.</text>
</comment>